<gene>
    <name evidence="9" type="ORF">U9M48_026446</name>
</gene>
<organism evidence="9 10">
    <name type="scientific">Paspalum notatum var. saurae</name>
    <dbReference type="NCBI Taxonomy" id="547442"/>
    <lineage>
        <taxon>Eukaryota</taxon>
        <taxon>Viridiplantae</taxon>
        <taxon>Streptophyta</taxon>
        <taxon>Embryophyta</taxon>
        <taxon>Tracheophyta</taxon>
        <taxon>Spermatophyta</taxon>
        <taxon>Magnoliopsida</taxon>
        <taxon>Liliopsida</taxon>
        <taxon>Poales</taxon>
        <taxon>Poaceae</taxon>
        <taxon>PACMAD clade</taxon>
        <taxon>Panicoideae</taxon>
        <taxon>Andropogonodae</taxon>
        <taxon>Paspaleae</taxon>
        <taxon>Paspalinae</taxon>
        <taxon>Paspalum</taxon>
    </lineage>
</organism>
<dbReference type="Gene3D" id="1.20.5.4130">
    <property type="match status" value="1"/>
</dbReference>
<dbReference type="AlphaFoldDB" id="A0AAQ3WYB7"/>
<keyword evidence="10" id="KW-1185">Reference proteome</keyword>
<evidence type="ECO:0000259" key="7">
    <source>
        <dbReference type="Pfam" id="PF00931"/>
    </source>
</evidence>
<keyword evidence="3" id="KW-0677">Repeat</keyword>
<dbReference type="InterPro" id="IPR042197">
    <property type="entry name" value="Apaf_helical"/>
</dbReference>
<dbReference type="Gene3D" id="3.80.10.10">
    <property type="entry name" value="Ribonuclease Inhibitor"/>
    <property type="match status" value="1"/>
</dbReference>
<comment type="similarity">
    <text evidence="1">Belongs to the disease resistance NB-LRR family.</text>
</comment>
<evidence type="ECO:0000259" key="8">
    <source>
        <dbReference type="Pfam" id="PF18052"/>
    </source>
</evidence>
<dbReference type="Gene3D" id="3.40.50.300">
    <property type="entry name" value="P-loop containing nucleotide triphosphate hydrolases"/>
    <property type="match status" value="1"/>
</dbReference>
<dbReference type="SUPFAM" id="SSF52047">
    <property type="entry name" value="RNI-like"/>
    <property type="match status" value="1"/>
</dbReference>
<dbReference type="GO" id="GO:0043531">
    <property type="term" value="F:ADP binding"/>
    <property type="evidence" value="ECO:0007669"/>
    <property type="project" value="InterPro"/>
</dbReference>
<protein>
    <submittedName>
        <fullName evidence="9">Uncharacterized protein</fullName>
    </submittedName>
</protein>
<evidence type="ECO:0000256" key="3">
    <source>
        <dbReference type="ARBA" id="ARBA00022737"/>
    </source>
</evidence>
<dbReference type="PRINTS" id="PR00364">
    <property type="entry name" value="DISEASERSIST"/>
</dbReference>
<accession>A0AAQ3WYB7</accession>
<reference evidence="9 10" key="1">
    <citation type="submission" date="2024-02" db="EMBL/GenBank/DDBJ databases">
        <title>High-quality chromosome-scale genome assembly of Pensacola bahiagrass (Paspalum notatum Flugge var. saurae).</title>
        <authorList>
            <person name="Vega J.M."/>
            <person name="Podio M."/>
            <person name="Orjuela J."/>
            <person name="Siena L.A."/>
            <person name="Pessino S.C."/>
            <person name="Combes M.C."/>
            <person name="Mariac C."/>
            <person name="Albertini E."/>
            <person name="Pupilli F."/>
            <person name="Ortiz J.P.A."/>
            <person name="Leblanc O."/>
        </authorList>
    </citation>
    <scope>NUCLEOTIDE SEQUENCE [LARGE SCALE GENOMIC DNA]</scope>
    <source>
        <strain evidence="9">R1</strain>
        <tissue evidence="9">Leaf</tissue>
    </source>
</reference>
<dbReference type="InterPro" id="IPR002182">
    <property type="entry name" value="NB-ARC"/>
</dbReference>
<keyword evidence="2" id="KW-0433">Leucine-rich repeat</keyword>
<dbReference type="InterPro" id="IPR032675">
    <property type="entry name" value="LRR_dom_sf"/>
</dbReference>
<dbReference type="PANTHER" id="PTHR36766:SF57">
    <property type="entry name" value="DISEASE RESISTANCE PROTEIN RGA1"/>
    <property type="match status" value="1"/>
</dbReference>
<evidence type="ECO:0000256" key="2">
    <source>
        <dbReference type="ARBA" id="ARBA00022614"/>
    </source>
</evidence>
<evidence type="ECO:0000313" key="9">
    <source>
        <dbReference type="EMBL" id="WVZ78793.1"/>
    </source>
</evidence>
<dbReference type="Pfam" id="PF00931">
    <property type="entry name" value="NB-ARC"/>
    <property type="match status" value="1"/>
</dbReference>
<evidence type="ECO:0000256" key="6">
    <source>
        <dbReference type="ARBA" id="ARBA00022840"/>
    </source>
</evidence>
<dbReference type="Proteomes" id="UP001341281">
    <property type="component" value="Chromosome 06"/>
</dbReference>
<feature type="domain" description="NB-ARC" evidence="7">
    <location>
        <begin position="139"/>
        <end position="209"/>
    </location>
</feature>
<dbReference type="EMBL" id="CP144750">
    <property type="protein sequence ID" value="WVZ78793.1"/>
    <property type="molecule type" value="Genomic_DNA"/>
</dbReference>
<name>A0AAQ3WYB7_PASNO</name>
<dbReference type="Pfam" id="PF18052">
    <property type="entry name" value="Rx_N"/>
    <property type="match status" value="1"/>
</dbReference>
<evidence type="ECO:0000256" key="1">
    <source>
        <dbReference type="ARBA" id="ARBA00008894"/>
    </source>
</evidence>
<sequence>MAEVVLSTIATSVLKKASSFGIDWAVTEQSNSSVLQEWLGNLKDAVYDIDDVLDEVATRGLENEVHKCFLNRLRLPSVYPFKLSNRIKEVREKLDDIAANKAQFGLTEKEIDISVPGSSSRETHSFINELDIIGRDGAKNEIIGRILAATDSTSPLSVLPIVGLGGIGKTALAKLIFNDVHITSKFEMKLWACVSDVFDIKKILEDIIELGTDDMWNDRASDWEDLRSLLGRCGSGSVIVVTTRGLNVASVVKTLEPYNVAKLPQKECMEIFARHAFRCEEERDVKLLKIGQLIVEKCYGVPLLAKTLGSRLSSTRDATEWRRINEDRLWNELVIGKCIELDLTEPEEALSGLCCLRSLNLVVLPKLVGFPESFNSAASSLEYVGIVNCNGLEKLPSFIQDFSSLKRITLRECPKLSKRCAVGSGEDFYLIRHVPEIVIDDQLYNRRNTD</sequence>
<keyword evidence="6" id="KW-0067">ATP-binding</keyword>
<evidence type="ECO:0000313" key="10">
    <source>
        <dbReference type="Proteomes" id="UP001341281"/>
    </source>
</evidence>
<proteinExistence type="inferred from homology"/>
<keyword evidence="4" id="KW-0547">Nucleotide-binding</keyword>
<evidence type="ECO:0000256" key="5">
    <source>
        <dbReference type="ARBA" id="ARBA00022821"/>
    </source>
</evidence>
<dbReference type="GO" id="GO:0005524">
    <property type="term" value="F:ATP binding"/>
    <property type="evidence" value="ECO:0007669"/>
    <property type="project" value="UniProtKB-KW"/>
</dbReference>
<dbReference type="Gene3D" id="1.10.8.430">
    <property type="entry name" value="Helical domain of apoptotic protease-activating factors"/>
    <property type="match status" value="1"/>
</dbReference>
<dbReference type="InterPro" id="IPR041118">
    <property type="entry name" value="Rx_N"/>
</dbReference>
<dbReference type="PANTHER" id="PTHR36766">
    <property type="entry name" value="PLANT BROAD-SPECTRUM MILDEW RESISTANCE PROTEIN RPW8"/>
    <property type="match status" value="1"/>
</dbReference>
<keyword evidence="5" id="KW-0611">Plant defense</keyword>
<evidence type="ECO:0000256" key="4">
    <source>
        <dbReference type="ARBA" id="ARBA00022741"/>
    </source>
</evidence>
<feature type="domain" description="Disease resistance N-terminal" evidence="8">
    <location>
        <begin position="19"/>
        <end position="67"/>
    </location>
</feature>
<dbReference type="InterPro" id="IPR027417">
    <property type="entry name" value="P-loop_NTPase"/>
</dbReference>
<dbReference type="GO" id="GO:0051707">
    <property type="term" value="P:response to other organism"/>
    <property type="evidence" value="ECO:0007669"/>
    <property type="project" value="UniProtKB-ARBA"/>
</dbReference>
<dbReference type="GO" id="GO:0006952">
    <property type="term" value="P:defense response"/>
    <property type="evidence" value="ECO:0007669"/>
    <property type="project" value="UniProtKB-KW"/>
</dbReference>
<dbReference type="SUPFAM" id="SSF52540">
    <property type="entry name" value="P-loop containing nucleoside triphosphate hydrolases"/>
    <property type="match status" value="1"/>
</dbReference>